<dbReference type="OrthoDB" id="496749at2759"/>
<keyword evidence="8 13" id="KW-1133">Transmembrane helix</keyword>
<keyword evidence="6 13" id="KW-0812">Transmembrane</keyword>
<evidence type="ECO:0000256" key="12">
    <source>
        <dbReference type="ARBA" id="ARBA00023212"/>
    </source>
</evidence>
<dbReference type="Pfam" id="PF04790">
    <property type="entry name" value="Sarcoglycan_1"/>
    <property type="match status" value="1"/>
</dbReference>
<evidence type="ECO:0000256" key="1">
    <source>
        <dbReference type="ARBA" id="ARBA00004245"/>
    </source>
</evidence>
<comment type="caution">
    <text evidence="14">The sequence shown here is derived from an EMBL/GenBank/DDBJ whole genome shotgun (WGS) entry which is preliminary data.</text>
</comment>
<evidence type="ECO:0000256" key="11">
    <source>
        <dbReference type="ARBA" id="ARBA00023180"/>
    </source>
</evidence>
<evidence type="ECO:0000256" key="3">
    <source>
        <dbReference type="ARBA" id="ARBA00007574"/>
    </source>
</evidence>
<evidence type="ECO:0000256" key="2">
    <source>
        <dbReference type="ARBA" id="ARBA00004274"/>
    </source>
</evidence>
<accession>A0A811K8I9</accession>
<keyword evidence="4" id="KW-1003">Cell membrane</keyword>
<evidence type="ECO:0000256" key="9">
    <source>
        <dbReference type="ARBA" id="ARBA00023136"/>
    </source>
</evidence>
<reference evidence="14" key="1">
    <citation type="submission" date="2020-09" db="EMBL/GenBank/DDBJ databases">
        <authorList>
            <person name="Kikuchi T."/>
        </authorList>
    </citation>
    <scope>NUCLEOTIDE SEQUENCE</scope>
    <source>
        <strain evidence="14">SH1</strain>
    </source>
</reference>
<dbReference type="GO" id="GO:0042383">
    <property type="term" value="C:sarcolemma"/>
    <property type="evidence" value="ECO:0007669"/>
    <property type="project" value="UniProtKB-SubCell"/>
</dbReference>
<gene>
    <name evidence="14" type="ORF">BOKJ2_LOCUS3786</name>
</gene>
<evidence type="ECO:0008006" key="16">
    <source>
        <dbReference type="Google" id="ProtNLM"/>
    </source>
</evidence>
<organism evidence="14 15">
    <name type="scientific">Bursaphelenchus okinawaensis</name>
    <dbReference type="NCBI Taxonomy" id="465554"/>
    <lineage>
        <taxon>Eukaryota</taxon>
        <taxon>Metazoa</taxon>
        <taxon>Ecdysozoa</taxon>
        <taxon>Nematoda</taxon>
        <taxon>Chromadorea</taxon>
        <taxon>Rhabditida</taxon>
        <taxon>Tylenchina</taxon>
        <taxon>Tylenchomorpha</taxon>
        <taxon>Aphelenchoidea</taxon>
        <taxon>Aphelenchoididae</taxon>
        <taxon>Bursaphelenchus</taxon>
    </lineage>
</organism>
<dbReference type="EMBL" id="CAJFCW020000002">
    <property type="protein sequence ID" value="CAG9093938.1"/>
    <property type="molecule type" value="Genomic_DNA"/>
</dbReference>
<keyword evidence="5" id="KW-0963">Cytoplasm</keyword>
<protein>
    <recommendedName>
        <fullName evidence="16">Gamma-sarcoglycan</fullName>
    </recommendedName>
</protein>
<dbReference type="PANTHER" id="PTHR12939:SF10">
    <property type="entry name" value="EG:4F1.1 PROTEIN"/>
    <property type="match status" value="1"/>
</dbReference>
<dbReference type="InterPro" id="IPR039972">
    <property type="entry name" value="Sarcoglycan_gamma/delta/zeta"/>
</dbReference>
<comment type="similarity">
    <text evidence="3">Belongs to the sarcoglycan beta/delta/gamma/zeta family.</text>
</comment>
<dbReference type="EMBL" id="CAJFDH010000002">
    <property type="protein sequence ID" value="CAD5211622.1"/>
    <property type="molecule type" value="Genomic_DNA"/>
</dbReference>
<evidence type="ECO:0000256" key="7">
    <source>
        <dbReference type="ARBA" id="ARBA00022968"/>
    </source>
</evidence>
<dbReference type="AlphaFoldDB" id="A0A811K8I9"/>
<dbReference type="Proteomes" id="UP000783686">
    <property type="component" value="Unassembled WGS sequence"/>
</dbReference>
<dbReference type="Proteomes" id="UP000614601">
    <property type="component" value="Unassembled WGS sequence"/>
</dbReference>
<feature type="transmembrane region" description="Helical" evidence="13">
    <location>
        <begin position="77"/>
        <end position="100"/>
    </location>
</feature>
<name>A0A811K8I9_9BILA</name>
<dbReference type="InterPro" id="IPR006875">
    <property type="entry name" value="Sarcoglycan"/>
</dbReference>
<keyword evidence="9 13" id="KW-0472">Membrane</keyword>
<dbReference type="GO" id="GO:0005856">
    <property type="term" value="C:cytoskeleton"/>
    <property type="evidence" value="ECO:0007669"/>
    <property type="project" value="UniProtKB-SubCell"/>
</dbReference>
<comment type="subcellular location">
    <subcellularLocation>
        <location evidence="2">Cell membrane</location>
        <location evidence="2">Sarcolemma</location>
        <topology evidence="2">Single-pass type II membrane protein</topology>
    </subcellularLocation>
    <subcellularLocation>
        <location evidence="1">Cytoplasm</location>
        <location evidence="1">Cytoskeleton</location>
    </subcellularLocation>
</comment>
<keyword evidence="10" id="KW-1015">Disulfide bond</keyword>
<evidence type="ECO:0000256" key="6">
    <source>
        <dbReference type="ARBA" id="ARBA00022692"/>
    </source>
</evidence>
<evidence type="ECO:0000256" key="13">
    <source>
        <dbReference type="SAM" id="Phobius"/>
    </source>
</evidence>
<keyword evidence="12" id="KW-0206">Cytoskeleton</keyword>
<evidence type="ECO:0000256" key="5">
    <source>
        <dbReference type="ARBA" id="ARBA00022490"/>
    </source>
</evidence>
<evidence type="ECO:0000256" key="8">
    <source>
        <dbReference type="ARBA" id="ARBA00022989"/>
    </source>
</evidence>
<evidence type="ECO:0000256" key="4">
    <source>
        <dbReference type="ARBA" id="ARBA00022475"/>
    </source>
</evidence>
<evidence type="ECO:0000256" key="10">
    <source>
        <dbReference type="ARBA" id="ARBA00023157"/>
    </source>
</evidence>
<keyword evidence="7" id="KW-0735">Signal-anchor</keyword>
<keyword evidence="11" id="KW-0325">Glycoprotein</keyword>
<sequence>MATRFGTYDDDAVWTRGTYEMRPRSPGPVPPSNMNNGAGYYNSQGNIPHTTMVHSSMKPVPDSDIYKVGIYGWRKRCLYGFIVLLTIVIVVNLALTLWIMTVLDFNSDGMGAMKINDEGIRVEGKTEFDRPVKFSELSTPEDEALFIDSASGVYINARNLSGQTTAGLSLNPDGKSSVVCERFEVLNMDHKLLFFVDSDEIGLKLENLRILDDGGSVFEGAVQTSSIQPEADTPLKLESPTRNLEVDAAQDIELLSGAGEIQLNSLLDISLNSKNGEVRLDAGNIYMAGLERSNGVGQSQLQLCVCQDGKLFLAAQRADCRADRSICE</sequence>
<evidence type="ECO:0000313" key="14">
    <source>
        <dbReference type="EMBL" id="CAD5211622.1"/>
    </source>
</evidence>
<dbReference type="PANTHER" id="PTHR12939">
    <property type="entry name" value="SARCOGLYCAN"/>
    <property type="match status" value="1"/>
</dbReference>
<proteinExistence type="inferred from homology"/>
<evidence type="ECO:0000313" key="15">
    <source>
        <dbReference type="Proteomes" id="UP000614601"/>
    </source>
</evidence>
<keyword evidence="15" id="KW-1185">Reference proteome</keyword>
<dbReference type="GO" id="GO:0016012">
    <property type="term" value="C:sarcoglycan complex"/>
    <property type="evidence" value="ECO:0007669"/>
    <property type="project" value="InterPro"/>
</dbReference>